<dbReference type="Proteomes" id="UP001326613">
    <property type="component" value="Chromosome"/>
</dbReference>
<evidence type="ECO:0008006" key="3">
    <source>
        <dbReference type="Google" id="ProtNLM"/>
    </source>
</evidence>
<keyword evidence="2" id="KW-1185">Reference proteome</keyword>
<organism evidence="1 2">
    <name type="scientific">Candidatus Trichorickettsia mobilis</name>
    <dbReference type="NCBI Taxonomy" id="1346319"/>
    <lineage>
        <taxon>Bacteria</taxon>
        <taxon>Pseudomonadati</taxon>
        <taxon>Pseudomonadota</taxon>
        <taxon>Alphaproteobacteria</taxon>
        <taxon>Rickettsiales</taxon>
        <taxon>Rickettsiaceae</taxon>
        <taxon>Rickettsieae</taxon>
        <taxon>Candidatus Trichorickettsia</taxon>
    </lineage>
</organism>
<evidence type="ECO:0000313" key="1">
    <source>
        <dbReference type="EMBL" id="WPY00757.1"/>
    </source>
</evidence>
<dbReference type="PROSITE" id="PS51257">
    <property type="entry name" value="PROKAR_LIPOPROTEIN"/>
    <property type="match status" value="1"/>
</dbReference>
<dbReference type="RefSeq" id="WP_323738801.1">
    <property type="nucleotide sequence ID" value="NZ_CP112932.1"/>
</dbReference>
<gene>
    <name evidence="1" type="ORF">Trichorick_00643</name>
</gene>
<sequence length="151" mass="17675">MIKAITATILFIFFSSCSRSEIEQQNKIKEHAISDARNATPEVHQAYLQCYALNNQDKNNCVKELAGINILQKWRDNHHYTKAFQYEAEKLGFVKFLRNHDLYCETIDDGPEFIATAKAYLITCFNGNNYFMQFDSFKKEWKLVNDKEKSI</sequence>
<accession>A0ABZ0UVV6</accession>
<proteinExistence type="predicted"/>
<reference evidence="1 2" key="1">
    <citation type="submission" date="2022-10" db="EMBL/GenBank/DDBJ databases">
        <title>Host association and intracellularity evolved multiple times independently in the Rickettsiales.</title>
        <authorList>
            <person name="Castelli M."/>
            <person name="Nardi T."/>
            <person name="Gammuto L."/>
            <person name="Bellinzona G."/>
            <person name="Sabaneyeva E."/>
            <person name="Potekhin A."/>
            <person name="Serra V."/>
            <person name="Petroni G."/>
            <person name="Sassera D."/>
        </authorList>
    </citation>
    <scope>NUCLEOTIDE SEQUENCE [LARGE SCALE GENOMIC DNA]</scope>
    <source>
        <strain evidence="1 2">Kr 154-4</strain>
    </source>
</reference>
<protein>
    <recommendedName>
        <fullName evidence="3">Lipoprotein</fullName>
    </recommendedName>
</protein>
<dbReference type="EMBL" id="CP112932">
    <property type="protein sequence ID" value="WPY00757.1"/>
    <property type="molecule type" value="Genomic_DNA"/>
</dbReference>
<evidence type="ECO:0000313" key="2">
    <source>
        <dbReference type="Proteomes" id="UP001326613"/>
    </source>
</evidence>
<name>A0ABZ0UVV6_9RICK</name>